<organism evidence="5 6">
    <name type="scientific">Nitrospira moscoviensis</name>
    <dbReference type="NCBI Taxonomy" id="42253"/>
    <lineage>
        <taxon>Bacteria</taxon>
        <taxon>Pseudomonadati</taxon>
        <taxon>Nitrospirota</taxon>
        <taxon>Nitrospiria</taxon>
        <taxon>Nitrospirales</taxon>
        <taxon>Nitrospiraceae</taxon>
        <taxon>Nitrospira</taxon>
    </lineage>
</organism>
<evidence type="ECO:0000256" key="1">
    <source>
        <dbReference type="ARBA" id="ARBA00004127"/>
    </source>
</evidence>
<feature type="transmembrane region" description="Helical" evidence="3">
    <location>
        <begin position="113"/>
        <end position="136"/>
    </location>
</feature>
<name>A0A0K2GEN8_NITMO</name>
<feature type="transmembrane region" description="Helical" evidence="3">
    <location>
        <begin position="299"/>
        <end position="318"/>
    </location>
</feature>
<evidence type="ECO:0000256" key="3">
    <source>
        <dbReference type="SAM" id="Phobius"/>
    </source>
</evidence>
<dbReference type="EC" id="1.6.99.5" evidence="5"/>
<dbReference type="InterPro" id="IPR001750">
    <property type="entry name" value="ND/Mrp_TM"/>
</dbReference>
<accession>A0A0K2GEN8</accession>
<feature type="transmembrane region" description="Helical" evidence="3">
    <location>
        <begin position="143"/>
        <end position="162"/>
    </location>
</feature>
<reference evidence="5 6" key="1">
    <citation type="journal article" date="2015" name="Proc. Natl. Acad. Sci. U.S.A.">
        <title>Expanded metabolic versatility of ubiquitous nitrite-oxidizing bacteria from the genus Nitrospira.</title>
        <authorList>
            <person name="Koch H."/>
            <person name="Lucker S."/>
            <person name="Albertsen M."/>
            <person name="Kitzinger K."/>
            <person name="Herbold C."/>
            <person name="Spieck E."/>
            <person name="Nielsen P.H."/>
            <person name="Wagner M."/>
            <person name="Daims H."/>
        </authorList>
    </citation>
    <scope>NUCLEOTIDE SEQUENCE [LARGE SCALE GENOMIC DNA]</scope>
    <source>
        <strain evidence="5 6">NSP M-1</strain>
    </source>
</reference>
<feature type="domain" description="NADH:quinone oxidoreductase/Mrp antiporter transmembrane" evidence="4">
    <location>
        <begin position="112"/>
        <end position="296"/>
    </location>
</feature>
<dbReference type="STRING" id="42253.NITMOv2_3006"/>
<sequence length="379" mass="39220">MQSTVVALDVSVGVTIALLVVAAGVALMGQGFKKERIPASIQTLLLLGLSLGVVVSGGAMRAVFLAMVFGMTGLMLVKRAGSCPVVRGSLGVGSAGMACLIASLWAPPPAATVLQVIGYATALPLFPFHGLFVGAVAHLPASVAVFAGFALPFLGFIELGSVGSALPAWMQTGLFVPALLGALYGVMKVIAGHHVGEQAAYLGVSLLAVPWWHLSVTGNAAPAALYVTATALALLGLRLAAGFLLTRFGHLDIDKIRGLARPMPRFATLLTLLMMAVMGLPLFGVFSGFMALLLGPSSFGAAGLAGVVVLWFLASWLMTHLLQRLLFGPPRTDALYRDLTWSEACSLAVVLVVLAAGAIMPADGFQIGHGPEVSWLSRR</sequence>
<feature type="transmembrane region" description="Helical" evidence="3">
    <location>
        <begin position="266"/>
        <end position="293"/>
    </location>
</feature>
<feature type="transmembrane region" description="Helical" evidence="3">
    <location>
        <begin position="39"/>
        <end position="55"/>
    </location>
</feature>
<feature type="transmembrane region" description="Helical" evidence="3">
    <location>
        <begin position="223"/>
        <end position="245"/>
    </location>
</feature>
<dbReference type="Proteomes" id="UP000069205">
    <property type="component" value="Chromosome"/>
</dbReference>
<dbReference type="AlphaFoldDB" id="A0A0K2GEN8"/>
<keyword evidence="5" id="KW-0560">Oxidoreductase</keyword>
<keyword evidence="2 3" id="KW-0812">Transmembrane</keyword>
<dbReference type="OrthoDB" id="9792095at2"/>
<evidence type="ECO:0000256" key="2">
    <source>
        <dbReference type="RuleBase" id="RU000320"/>
    </source>
</evidence>
<keyword evidence="3" id="KW-1133">Transmembrane helix</keyword>
<dbReference type="GO" id="GO:0016491">
    <property type="term" value="F:oxidoreductase activity"/>
    <property type="evidence" value="ECO:0007669"/>
    <property type="project" value="UniProtKB-KW"/>
</dbReference>
<dbReference type="Pfam" id="PF00361">
    <property type="entry name" value="Proton_antipo_M"/>
    <property type="match status" value="1"/>
</dbReference>
<keyword evidence="3" id="KW-0472">Membrane</keyword>
<dbReference type="EMBL" id="CP011801">
    <property type="protein sequence ID" value="ALA59411.1"/>
    <property type="molecule type" value="Genomic_DNA"/>
</dbReference>
<dbReference type="GO" id="GO:0012505">
    <property type="term" value="C:endomembrane system"/>
    <property type="evidence" value="ECO:0007669"/>
    <property type="project" value="UniProtKB-SubCell"/>
</dbReference>
<evidence type="ECO:0000313" key="5">
    <source>
        <dbReference type="EMBL" id="ALA59411.1"/>
    </source>
</evidence>
<dbReference type="GO" id="GO:0016020">
    <property type="term" value="C:membrane"/>
    <property type="evidence" value="ECO:0007669"/>
    <property type="project" value="UniProtKB-SubCell"/>
</dbReference>
<gene>
    <name evidence="5" type="ORF">NITMOv2_3006</name>
</gene>
<feature type="transmembrane region" description="Helical" evidence="3">
    <location>
        <begin position="199"/>
        <end position="217"/>
    </location>
</feature>
<feature type="transmembrane region" description="Helical" evidence="3">
    <location>
        <begin position="6"/>
        <end position="27"/>
    </location>
</feature>
<proteinExistence type="predicted"/>
<feature type="transmembrane region" description="Helical" evidence="3">
    <location>
        <begin position="339"/>
        <end position="360"/>
    </location>
</feature>
<evidence type="ECO:0000313" key="6">
    <source>
        <dbReference type="Proteomes" id="UP000069205"/>
    </source>
</evidence>
<keyword evidence="6" id="KW-1185">Reference proteome</keyword>
<dbReference type="KEGG" id="nmv:NITMOv2_3006"/>
<dbReference type="RefSeq" id="WP_053380427.1">
    <property type="nucleotide sequence ID" value="NZ_CP011801.1"/>
</dbReference>
<comment type="subcellular location">
    <subcellularLocation>
        <location evidence="1">Endomembrane system</location>
        <topology evidence="1">Multi-pass membrane protein</topology>
    </subcellularLocation>
    <subcellularLocation>
        <location evidence="2">Membrane</location>
        <topology evidence="2">Multi-pass membrane protein</topology>
    </subcellularLocation>
</comment>
<feature type="transmembrane region" description="Helical" evidence="3">
    <location>
        <begin position="89"/>
        <end position="107"/>
    </location>
</feature>
<feature type="transmembrane region" description="Helical" evidence="3">
    <location>
        <begin position="168"/>
        <end position="187"/>
    </location>
</feature>
<evidence type="ECO:0000259" key="4">
    <source>
        <dbReference type="Pfam" id="PF00361"/>
    </source>
</evidence>
<protein>
    <submittedName>
        <fullName evidence="5">Putative NADH-quinone oxidoreductase, membrane subunit M</fullName>
        <ecNumber evidence="5">1.6.99.5</ecNumber>
    </submittedName>
</protein>
<dbReference type="PATRIC" id="fig|42253.5.peg.2969"/>